<evidence type="ECO:0000313" key="11">
    <source>
        <dbReference type="EnsemblMetazoa" id="XP_038048595.1"/>
    </source>
</evidence>
<feature type="region of interest" description="Disordered" evidence="9">
    <location>
        <begin position="433"/>
        <end position="454"/>
    </location>
</feature>
<dbReference type="InterPro" id="IPR029000">
    <property type="entry name" value="Cyclophilin-like_dom_sf"/>
</dbReference>
<keyword evidence="5" id="KW-0677">Repeat</keyword>
<evidence type="ECO:0000256" key="4">
    <source>
        <dbReference type="ARBA" id="ARBA00022574"/>
    </source>
</evidence>
<dbReference type="FunFam" id="2.40.100.10:FF:000003">
    <property type="entry name" value="Peptidylprolyl isomerase domain and WD repeat-containing 1"/>
    <property type="match status" value="1"/>
</dbReference>
<name>A0A913ZCE6_PATMI</name>
<accession>A0A913ZCE6</accession>
<reference evidence="11" key="1">
    <citation type="submission" date="2022-11" db="UniProtKB">
        <authorList>
            <consortium name="EnsemblMetazoa"/>
        </authorList>
    </citation>
    <scope>IDENTIFICATION</scope>
</reference>
<comment type="similarity">
    <text evidence="2">Belongs to the cyclophilin-type PPIase family.</text>
</comment>
<keyword evidence="7" id="KW-0413">Isomerase</keyword>
<dbReference type="GeneID" id="119722510"/>
<dbReference type="InterPro" id="IPR002130">
    <property type="entry name" value="Cyclophilin-type_PPIase_dom"/>
</dbReference>
<dbReference type="PROSITE" id="PS50082">
    <property type="entry name" value="WD_REPEATS_2"/>
    <property type="match status" value="1"/>
</dbReference>
<evidence type="ECO:0000256" key="9">
    <source>
        <dbReference type="SAM" id="MobiDB-lite"/>
    </source>
</evidence>
<dbReference type="OMA" id="GMVEYWR"/>
<evidence type="ECO:0000256" key="1">
    <source>
        <dbReference type="ARBA" id="ARBA00000971"/>
    </source>
</evidence>
<dbReference type="Gene3D" id="2.40.100.10">
    <property type="entry name" value="Cyclophilin-like"/>
    <property type="match status" value="1"/>
</dbReference>
<dbReference type="Pfam" id="PF00400">
    <property type="entry name" value="WD40"/>
    <property type="match status" value="3"/>
</dbReference>
<dbReference type="InterPro" id="IPR015943">
    <property type="entry name" value="WD40/YVTN_repeat-like_dom_sf"/>
</dbReference>
<dbReference type="InterPro" id="IPR044666">
    <property type="entry name" value="Cyclophilin_A-like"/>
</dbReference>
<dbReference type="SUPFAM" id="SSF50891">
    <property type="entry name" value="Cyclophilin-like"/>
    <property type="match status" value="1"/>
</dbReference>
<dbReference type="InterPro" id="IPR001680">
    <property type="entry name" value="WD40_rpt"/>
</dbReference>
<dbReference type="InterPro" id="IPR036322">
    <property type="entry name" value="WD40_repeat_dom_sf"/>
</dbReference>
<feature type="repeat" description="WD" evidence="8">
    <location>
        <begin position="104"/>
        <end position="145"/>
    </location>
</feature>
<dbReference type="Gene3D" id="2.130.10.10">
    <property type="entry name" value="YVTN repeat-like/Quinoprotein amine dehydrogenase"/>
    <property type="match status" value="2"/>
</dbReference>
<feature type="region of interest" description="Disordered" evidence="9">
    <location>
        <begin position="1"/>
        <end position="30"/>
    </location>
</feature>
<dbReference type="GO" id="GO:0003755">
    <property type="term" value="F:peptidyl-prolyl cis-trans isomerase activity"/>
    <property type="evidence" value="ECO:0007669"/>
    <property type="project" value="UniProtKB-KW"/>
</dbReference>
<comment type="catalytic activity">
    <reaction evidence="1">
        <text>[protein]-peptidylproline (omega=180) = [protein]-peptidylproline (omega=0)</text>
        <dbReference type="Rhea" id="RHEA:16237"/>
        <dbReference type="Rhea" id="RHEA-COMP:10747"/>
        <dbReference type="Rhea" id="RHEA-COMP:10748"/>
        <dbReference type="ChEBI" id="CHEBI:83833"/>
        <dbReference type="ChEBI" id="CHEBI:83834"/>
        <dbReference type="EC" id="5.2.1.8"/>
    </reaction>
</comment>
<dbReference type="PANTHER" id="PTHR45625">
    <property type="entry name" value="PEPTIDYL-PROLYL CIS-TRANS ISOMERASE-RELATED"/>
    <property type="match status" value="1"/>
</dbReference>
<dbReference type="Pfam" id="PF00160">
    <property type="entry name" value="Pro_isomerase"/>
    <property type="match status" value="1"/>
</dbReference>
<dbReference type="Proteomes" id="UP000887568">
    <property type="component" value="Unplaced"/>
</dbReference>
<evidence type="ECO:0000256" key="3">
    <source>
        <dbReference type="ARBA" id="ARBA00013194"/>
    </source>
</evidence>
<evidence type="ECO:0000256" key="5">
    <source>
        <dbReference type="ARBA" id="ARBA00022737"/>
    </source>
</evidence>
<feature type="domain" description="PPIase cyclophilin-type" evidence="10">
    <location>
        <begin position="465"/>
        <end position="620"/>
    </location>
</feature>
<dbReference type="SMART" id="SM00320">
    <property type="entry name" value="WD40"/>
    <property type="match status" value="4"/>
</dbReference>
<dbReference type="OrthoDB" id="10264753at2759"/>
<dbReference type="EnsemblMetazoa" id="XM_038192667.1">
    <property type="protein sequence ID" value="XP_038048595.1"/>
    <property type="gene ID" value="LOC119722510"/>
</dbReference>
<dbReference type="RefSeq" id="XP_038048595.1">
    <property type="nucleotide sequence ID" value="XM_038192667.1"/>
</dbReference>
<organism evidence="11 12">
    <name type="scientific">Patiria miniata</name>
    <name type="common">Bat star</name>
    <name type="synonym">Asterina miniata</name>
    <dbReference type="NCBI Taxonomy" id="46514"/>
    <lineage>
        <taxon>Eukaryota</taxon>
        <taxon>Metazoa</taxon>
        <taxon>Echinodermata</taxon>
        <taxon>Eleutherozoa</taxon>
        <taxon>Asterozoa</taxon>
        <taxon>Asteroidea</taxon>
        <taxon>Valvatacea</taxon>
        <taxon>Valvatida</taxon>
        <taxon>Asterinidae</taxon>
        <taxon>Patiria</taxon>
    </lineage>
</organism>
<evidence type="ECO:0000313" key="12">
    <source>
        <dbReference type="Proteomes" id="UP000887568"/>
    </source>
</evidence>
<feature type="compositionally biased region" description="Basic and acidic residues" evidence="9">
    <location>
        <begin position="433"/>
        <end position="453"/>
    </location>
</feature>
<dbReference type="FunFam" id="2.130.10.10:FF:000450">
    <property type="entry name" value="Peptidylprolyl isomerase domain and WD-repeat protein 1"/>
    <property type="match status" value="1"/>
</dbReference>
<dbReference type="GO" id="GO:0005634">
    <property type="term" value="C:nucleus"/>
    <property type="evidence" value="ECO:0007669"/>
    <property type="project" value="UniProtKB-ARBA"/>
</dbReference>
<dbReference type="PROSITE" id="PS50072">
    <property type="entry name" value="CSA_PPIASE_2"/>
    <property type="match status" value="1"/>
</dbReference>
<proteinExistence type="inferred from homology"/>
<dbReference type="AlphaFoldDB" id="A0A913ZCE6"/>
<dbReference type="CDD" id="cd01927">
    <property type="entry name" value="cyclophilin_WD40"/>
    <property type="match status" value="1"/>
</dbReference>
<protein>
    <recommendedName>
        <fullName evidence="3">peptidylprolyl isomerase</fullName>
        <ecNumber evidence="3">5.2.1.8</ecNumber>
    </recommendedName>
</protein>
<keyword evidence="12" id="KW-1185">Reference proteome</keyword>
<evidence type="ECO:0000256" key="6">
    <source>
        <dbReference type="ARBA" id="ARBA00023110"/>
    </source>
</evidence>
<keyword evidence="6" id="KW-0697">Rotamase</keyword>
<evidence type="ECO:0000256" key="8">
    <source>
        <dbReference type="PROSITE-ProRule" id="PRU00221"/>
    </source>
</evidence>
<dbReference type="PANTHER" id="PTHR45625:SF4">
    <property type="entry name" value="PEPTIDYLPROLYL ISOMERASE DOMAIN AND WD REPEAT-CONTAINING PROTEIN 1"/>
    <property type="match status" value="1"/>
</dbReference>
<keyword evidence="4 8" id="KW-0853">WD repeat</keyword>
<evidence type="ECO:0000259" key="10">
    <source>
        <dbReference type="PROSITE" id="PS50072"/>
    </source>
</evidence>
<dbReference type="EC" id="5.2.1.8" evidence="3"/>
<evidence type="ECO:0000256" key="7">
    <source>
        <dbReference type="ARBA" id="ARBA00023235"/>
    </source>
</evidence>
<feature type="compositionally biased region" description="Polar residues" evidence="9">
    <location>
        <begin position="1"/>
        <end position="11"/>
    </location>
</feature>
<dbReference type="SUPFAM" id="SSF50978">
    <property type="entry name" value="WD40 repeat-like"/>
    <property type="match status" value="1"/>
</dbReference>
<evidence type="ECO:0000256" key="2">
    <source>
        <dbReference type="ARBA" id="ARBA00007365"/>
    </source>
</evidence>
<sequence>MEEPAQLSSESGGKRQIEEEGDEEWIGPMPAEAVKPKKRKVLEFEDTYLRNLPSAELYEKSYMHRDVITHIAVSKTEYIITASCDGHVKFWKKQDLGIEFVKHFRAHLGRIGSISVSVDGMLLCTVADDKSMKIFDVVNFDMINMMKIDYEPGCCEWVYRSGDAISALACSEKNTGNIHIYDGRSSSIAIHTLSSLHSSPVIVMKYNPIYEVMLSVDKQGIVEYWTGPKKDYKFPTQVAFKYKTDTDLYEFVKCKTVPMGVAFSPNGKLFATLAKDRKVRVFKFLTGKLTRVFDESLQTFSELQQMRQQLPDMEFGRRMAAERDLQKSESFSLANIVFDETGNFVLYATMLGIKILNLYTNKCSRMLGKPENIRFLQLALHQGVSKPTKAALSVEMQASDNPALINLNLDPTLVCTAFKKNRFYLFSLRGPDDAKSADAERDVFNEKPSKEEQMAATQGTTAQRLSNQACIHTSMGDVTVQLFQTECPKTVENFCVHSRNGYYNGHIIHRVIKQFMIQTGDPLGDGTGGESIWGGEFADEFHPTLKHNLPYTLSMANAGPNTNGSQFFITVVPCPWLDNKHTVFGRVTRGMEVAQKISEVKTHSKTDKPLDEIKIISISVK</sequence>
<dbReference type="PRINTS" id="PR00153">
    <property type="entry name" value="CSAPPISMRASE"/>
</dbReference>